<comment type="similarity">
    <text evidence="1">Belongs to the MCM family.</text>
</comment>
<keyword evidence="4" id="KW-1185">Reference proteome</keyword>
<dbReference type="GO" id="GO:0006270">
    <property type="term" value="P:DNA replication initiation"/>
    <property type="evidence" value="ECO:0007669"/>
    <property type="project" value="UniProtKB-UniRule"/>
</dbReference>
<evidence type="ECO:0000259" key="2">
    <source>
        <dbReference type="Pfam" id="PF17207"/>
    </source>
</evidence>
<keyword evidence="1" id="KW-0547">Nucleotide-binding</keyword>
<evidence type="ECO:0000256" key="1">
    <source>
        <dbReference type="RuleBase" id="RU368064"/>
    </source>
</evidence>
<dbReference type="AlphaFoldDB" id="X6N309"/>
<dbReference type="GO" id="GO:0005634">
    <property type="term" value="C:nucleus"/>
    <property type="evidence" value="ECO:0007669"/>
    <property type="project" value="UniProtKB-SubCell"/>
</dbReference>
<feature type="domain" description="MCM OB" evidence="2">
    <location>
        <begin position="31"/>
        <end position="161"/>
    </location>
</feature>
<keyword evidence="1" id="KW-0131">Cell cycle</keyword>
<dbReference type="OrthoDB" id="1744952at2759"/>
<dbReference type="PANTHER" id="PTHR11630:SF43">
    <property type="entry name" value="DNA REPLICATION LICENSING FACTOR MCM6"/>
    <property type="match status" value="1"/>
</dbReference>
<comment type="catalytic activity">
    <reaction evidence="1">
        <text>ATP + H2O = ADP + phosphate + H(+)</text>
        <dbReference type="Rhea" id="RHEA:13065"/>
        <dbReference type="ChEBI" id="CHEBI:15377"/>
        <dbReference type="ChEBI" id="CHEBI:15378"/>
        <dbReference type="ChEBI" id="CHEBI:30616"/>
        <dbReference type="ChEBI" id="CHEBI:43474"/>
        <dbReference type="ChEBI" id="CHEBI:456216"/>
        <dbReference type="EC" id="3.6.4.12"/>
    </reaction>
</comment>
<dbReference type="Pfam" id="PF17207">
    <property type="entry name" value="MCM_OB"/>
    <property type="match status" value="1"/>
</dbReference>
<keyword evidence="1" id="KW-0067">ATP-binding</keyword>
<dbReference type="GO" id="GO:0016787">
    <property type="term" value="F:hydrolase activity"/>
    <property type="evidence" value="ECO:0007669"/>
    <property type="project" value="UniProtKB-KW"/>
</dbReference>
<keyword evidence="1" id="KW-0347">Helicase</keyword>
<dbReference type="InterPro" id="IPR012340">
    <property type="entry name" value="NA-bd_OB-fold"/>
</dbReference>
<dbReference type="Proteomes" id="UP000023152">
    <property type="component" value="Unassembled WGS sequence"/>
</dbReference>
<proteinExistence type="inferred from homology"/>
<reference evidence="3 4" key="1">
    <citation type="journal article" date="2013" name="Curr. Biol.">
        <title>The Genome of the Foraminiferan Reticulomyxa filosa.</title>
        <authorList>
            <person name="Glockner G."/>
            <person name="Hulsmann N."/>
            <person name="Schleicher M."/>
            <person name="Noegel A.A."/>
            <person name="Eichinger L."/>
            <person name="Gallinger C."/>
            <person name="Pawlowski J."/>
            <person name="Sierra R."/>
            <person name="Euteneuer U."/>
            <person name="Pillet L."/>
            <person name="Moustafa A."/>
            <person name="Platzer M."/>
            <person name="Groth M."/>
            <person name="Szafranski K."/>
            <person name="Schliwa M."/>
        </authorList>
    </citation>
    <scope>NUCLEOTIDE SEQUENCE [LARGE SCALE GENOMIC DNA]</scope>
</reference>
<dbReference type="InterPro" id="IPR033762">
    <property type="entry name" value="MCM_OB"/>
</dbReference>
<name>X6N309_RETFI</name>
<dbReference type="GO" id="GO:0003697">
    <property type="term" value="F:single-stranded DNA binding"/>
    <property type="evidence" value="ECO:0007669"/>
    <property type="project" value="TreeGrafter"/>
</dbReference>
<dbReference type="SUPFAM" id="SSF50249">
    <property type="entry name" value="Nucleic acid-binding proteins"/>
    <property type="match status" value="1"/>
</dbReference>
<dbReference type="GO" id="GO:1902969">
    <property type="term" value="P:mitotic DNA replication"/>
    <property type="evidence" value="ECO:0007669"/>
    <property type="project" value="TreeGrafter"/>
</dbReference>
<comment type="subcellular location">
    <subcellularLocation>
        <location evidence="1">Nucleus</location>
    </subcellularLocation>
</comment>
<evidence type="ECO:0000313" key="3">
    <source>
        <dbReference type="EMBL" id="ETO19702.1"/>
    </source>
</evidence>
<dbReference type="InterPro" id="IPR008049">
    <property type="entry name" value="MCM6"/>
</dbReference>
<gene>
    <name evidence="3" type="ORF">RFI_17525</name>
</gene>
<dbReference type="SMART" id="SM00350">
    <property type="entry name" value="MCM"/>
    <property type="match status" value="1"/>
</dbReference>
<dbReference type="PANTHER" id="PTHR11630">
    <property type="entry name" value="DNA REPLICATION LICENSING FACTOR MCM FAMILY MEMBER"/>
    <property type="match status" value="1"/>
</dbReference>
<dbReference type="InterPro" id="IPR031327">
    <property type="entry name" value="MCM"/>
</dbReference>
<dbReference type="GO" id="GO:0005524">
    <property type="term" value="F:ATP binding"/>
    <property type="evidence" value="ECO:0007669"/>
    <property type="project" value="UniProtKB-UniRule"/>
</dbReference>
<dbReference type="Gene3D" id="2.40.50.140">
    <property type="entry name" value="Nucleic acid-binding proteins"/>
    <property type="match status" value="1"/>
</dbReference>
<keyword evidence="1" id="KW-0378">Hydrolase</keyword>
<accession>X6N309</accession>
<dbReference type="EMBL" id="ASPP01013378">
    <property type="protein sequence ID" value="ETO19702.1"/>
    <property type="molecule type" value="Genomic_DNA"/>
</dbReference>
<dbReference type="GO" id="GO:0000727">
    <property type="term" value="P:double-strand break repair via break-induced replication"/>
    <property type="evidence" value="ECO:0007669"/>
    <property type="project" value="TreeGrafter"/>
</dbReference>
<keyword evidence="1" id="KW-0235">DNA replication</keyword>
<keyword evidence="1" id="KW-0238">DNA-binding</keyword>
<dbReference type="PRINTS" id="PR01662">
    <property type="entry name" value="MCMPROTEIN6"/>
</dbReference>
<comment type="function">
    <text evidence="1">Acts as component of the MCM2-7 complex (MCM complex) which is the replicative helicase essential for 'once per cell cycle' DNA replication initiation and elongation in eukaryotic cells. The active ATPase sites in the MCM2-7 ring are formed through the interaction surfaces of two neighboring subunits such that a critical structure of a conserved arginine finger motif is provided in trans relative to the ATP-binding site of the Walker A box of the adjacent subunit. The six ATPase active sites, however, are likely to contribute differentially to the complex helicase activity.</text>
</comment>
<organism evidence="3 4">
    <name type="scientific">Reticulomyxa filosa</name>
    <dbReference type="NCBI Taxonomy" id="46433"/>
    <lineage>
        <taxon>Eukaryota</taxon>
        <taxon>Sar</taxon>
        <taxon>Rhizaria</taxon>
        <taxon>Retaria</taxon>
        <taxon>Foraminifera</taxon>
        <taxon>Monothalamids</taxon>
        <taxon>Reticulomyxidae</taxon>
        <taxon>Reticulomyxa</taxon>
    </lineage>
</organism>
<evidence type="ECO:0000313" key="4">
    <source>
        <dbReference type="Proteomes" id="UP000023152"/>
    </source>
</evidence>
<comment type="subunit">
    <text evidence="1">Component of the MCM2-7 complex.</text>
</comment>
<sequence>MPDYVQNTDLNAGENKDFSVSIMNFPDISALRDLRTSKIGQLCSVSGTVTRTSEVRPELLFGTFECMECRNIEKYVKQQFKYTEKATNWKVCVMMDTTASSVYQSTMSKPSEMDVGCREKQVCRLAKGPHPRELVILRGECVETCKPGDNATFTGTLIVVPDVGQFYSRGSIMFRSSQNAGPSEGVTGIKALGVRELNYKLVFLANHVSFSHKQVSCANNSPCKKKNKTFRMSNHNCSNMGQSDIRGDEEEKKITETLTESERADIIQMAQSSQLYDRLAKSIAPNIFGTM</sequence>
<dbReference type="GO" id="GO:0042555">
    <property type="term" value="C:MCM complex"/>
    <property type="evidence" value="ECO:0007669"/>
    <property type="project" value="UniProtKB-UniRule"/>
</dbReference>
<comment type="caution">
    <text evidence="3">The sequence shown here is derived from an EMBL/GenBank/DDBJ whole genome shotgun (WGS) entry which is preliminary data.</text>
</comment>
<protein>
    <recommendedName>
        <fullName evidence="1">DNA replication licensing factor MCM6</fullName>
        <ecNumber evidence="1">3.6.4.12</ecNumber>
    </recommendedName>
</protein>
<dbReference type="EC" id="3.6.4.12" evidence="1"/>
<dbReference type="GO" id="GO:1990518">
    <property type="term" value="F:single-stranded 3'-5' DNA helicase activity"/>
    <property type="evidence" value="ECO:0007669"/>
    <property type="project" value="TreeGrafter"/>
</dbReference>